<dbReference type="CDD" id="cd18139">
    <property type="entry name" value="HLD_clamp_RarA"/>
    <property type="match status" value="1"/>
</dbReference>
<proteinExistence type="inferred from homology"/>
<dbReference type="GO" id="GO:0003677">
    <property type="term" value="F:DNA binding"/>
    <property type="evidence" value="ECO:0007669"/>
    <property type="project" value="InterPro"/>
</dbReference>
<dbReference type="Gene3D" id="3.40.50.300">
    <property type="entry name" value="P-loop containing nucleotide triphosphate hydrolases"/>
    <property type="match status" value="1"/>
</dbReference>
<dbReference type="InterPro" id="IPR051314">
    <property type="entry name" value="AAA_ATPase_RarA/MGS1/WRNIP1"/>
</dbReference>
<dbReference type="EMBL" id="AZFJ01000038">
    <property type="protein sequence ID" value="KRL86713.1"/>
    <property type="molecule type" value="Genomic_DNA"/>
</dbReference>
<evidence type="ECO:0000256" key="1">
    <source>
        <dbReference type="ARBA" id="ARBA00008959"/>
    </source>
</evidence>
<dbReference type="GO" id="GO:0016887">
    <property type="term" value="F:ATP hydrolysis activity"/>
    <property type="evidence" value="ECO:0007669"/>
    <property type="project" value="InterPro"/>
</dbReference>
<dbReference type="SUPFAM" id="SSF48019">
    <property type="entry name" value="post-AAA+ oligomerization domain-like"/>
    <property type="match status" value="1"/>
</dbReference>
<dbReference type="Pfam" id="PF16193">
    <property type="entry name" value="AAA_assoc_2"/>
    <property type="match status" value="1"/>
</dbReference>
<dbReference type="Proteomes" id="UP000051922">
    <property type="component" value="Unassembled WGS sequence"/>
</dbReference>
<dbReference type="GO" id="GO:0000731">
    <property type="term" value="P:DNA synthesis involved in DNA repair"/>
    <property type="evidence" value="ECO:0007669"/>
    <property type="project" value="TreeGrafter"/>
</dbReference>
<dbReference type="FunFam" id="1.10.3710.10:FF:000003">
    <property type="entry name" value="ATPase, AAA family protein"/>
    <property type="match status" value="1"/>
</dbReference>
<protein>
    <recommendedName>
        <fullName evidence="2">Replication-associated recombination protein A</fullName>
    </recommendedName>
</protein>
<dbReference type="FunFam" id="3.40.50.300:FF:000766">
    <property type="entry name" value="Recombination factor protein RarA"/>
    <property type="match status" value="1"/>
</dbReference>
<evidence type="ECO:0000256" key="2">
    <source>
        <dbReference type="ARBA" id="ARBA00020776"/>
    </source>
</evidence>
<dbReference type="Gene3D" id="1.10.3710.10">
    <property type="entry name" value="DNA polymerase III clamp loader subunits, C-terminal domain"/>
    <property type="match status" value="1"/>
</dbReference>
<dbReference type="FunFam" id="1.20.272.10:FF:000001">
    <property type="entry name" value="Putative AAA family ATPase"/>
    <property type="match status" value="1"/>
</dbReference>
<dbReference type="Gene3D" id="1.20.272.10">
    <property type="match status" value="1"/>
</dbReference>
<dbReference type="GO" id="GO:0017116">
    <property type="term" value="F:single-stranded DNA helicase activity"/>
    <property type="evidence" value="ECO:0007669"/>
    <property type="project" value="TreeGrafter"/>
</dbReference>
<gene>
    <name evidence="6" type="ORF">FC50_GL000534</name>
</gene>
<dbReference type="InterPro" id="IPR021886">
    <property type="entry name" value="MgsA_C"/>
</dbReference>
<name>A0A0R1TZS2_9LACO</name>
<dbReference type="FunFam" id="1.10.8.60:FF:000029">
    <property type="entry name" value="Replication-associated recombination protein A"/>
    <property type="match status" value="1"/>
</dbReference>
<dbReference type="GO" id="GO:0008047">
    <property type="term" value="F:enzyme activator activity"/>
    <property type="evidence" value="ECO:0007669"/>
    <property type="project" value="TreeGrafter"/>
</dbReference>
<comment type="similarity">
    <text evidence="1">Belongs to the AAA ATPase family. RarA/MGS1/WRNIP1 subfamily.</text>
</comment>
<comment type="caution">
    <text evidence="6">The sequence shown here is derived from an EMBL/GenBank/DDBJ whole genome shotgun (WGS) entry which is preliminary data.</text>
</comment>
<dbReference type="PATRIC" id="fig|1423783.4.peg.553"/>
<dbReference type="InterPro" id="IPR032423">
    <property type="entry name" value="AAA_assoc_2"/>
</dbReference>
<dbReference type="Pfam" id="PF12002">
    <property type="entry name" value="MgsA_C"/>
    <property type="match status" value="1"/>
</dbReference>
<reference evidence="6 7" key="1">
    <citation type="journal article" date="2015" name="Genome Announc.">
        <title>Expanding the biotechnology potential of lactobacilli through comparative genomics of 213 strains and associated genera.</title>
        <authorList>
            <person name="Sun Z."/>
            <person name="Harris H.M."/>
            <person name="McCann A."/>
            <person name="Guo C."/>
            <person name="Argimon S."/>
            <person name="Zhang W."/>
            <person name="Yang X."/>
            <person name="Jeffery I.B."/>
            <person name="Cooney J.C."/>
            <person name="Kagawa T.F."/>
            <person name="Liu W."/>
            <person name="Song Y."/>
            <person name="Salvetti E."/>
            <person name="Wrobel A."/>
            <person name="Rasinkangas P."/>
            <person name="Parkhill J."/>
            <person name="Rea M.C."/>
            <person name="O'Sullivan O."/>
            <person name="Ritari J."/>
            <person name="Douillard F.P."/>
            <person name="Paul Ross R."/>
            <person name="Yang R."/>
            <person name="Briner A.E."/>
            <person name="Felis G.E."/>
            <person name="de Vos W.M."/>
            <person name="Barrangou R."/>
            <person name="Klaenhammer T.R."/>
            <person name="Caufield P.W."/>
            <person name="Cui Y."/>
            <person name="Zhang H."/>
            <person name="O'Toole P.W."/>
        </authorList>
    </citation>
    <scope>NUCLEOTIDE SEQUENCE [LARGE SCALE GENOMIC DNA]</scope>
    <source>
        <strain evidence="6 7">DSM 15945</strain>
    </source>
</reference>
<dbReference type="PANTHER" id="PTHR13779">
    <property type="entry name" value="WERNER HELICASE-INTERACTING PROTEIN 1 FAMILY MEMBER"/>
    <property type="match status" value="1"/>
</dbReference>
<dbReference type="Gene3D" id="1.10.8.60">
    <property type="match status" value="1"/>
</dbReference>
<dbReference type="InterPro" id="IPR003593">
    <property type="entry name" value="AAA+_ATPase"/>
</dbReference>
<dbReference type="GO" id="GO:0006261">
    <property type="term" value="P:DNA-templated DNA replication"/>
    <property type="evidence" value="ECO:0007669"/>
    <property type="project" value="TreeGrafter"/>
</dbReference>
<accession>A0A0R1TZS2</accession>
<dbReference type="SMART" id="SM00382">
    <property type="entry name" value="AAA"/>
    <property type="match status" value="1"/>
</dbReference>
<dbReference type="OrthoDB" id="9778364at2"/>
<dbReference type="InterPro" id="IPR027417">
    <property type="entry name" value="P-loop_NTPase"/>
</dbReference>
<dbReference type="Pfam" id="PF00004">
    <property type="entry name" value="AAA"/>
    <property type="match status" value="1"/>
</dbReference>
<evidence type="ECO:0000313" key="7">
    <source>
        <dbReference type="Proteomes" id="UP000051922"/>
    </source>
</evidence>
<dbReference type="PANTHER" id="PTHR13779:SF7">
    <property type="entry name" value="ATPASE WRNIP1"/>
    <property type="match status" value="1"/>
</dbReference>
<evidence type="ECO:0000313" key="6">
    <source>
        <dbReference type="EMBL" id="KRL86713.1"/>
    </source>
</evidence>
<keyword evidence="4" id="KW-0067">ATP-binding</keyword>
<keyword evidence="3" id="KW-0547">Nucleotide-binding</keyword>
<organism evidence="6 7">
    <name type="scientific">Lacticaseibacillus pantheris DSM 15945 = JCM 12539 = NBRC 106106</name>
    <dbReference type="NCBI Taxonomy" id="1423783"/>
    <lineage>
        <taxon>Bacteria</taxon>
        <taxon>Bacillati</taxon>
        <taxon>Bacillota</taxon>
        <taxon>Bacilli</taxon>
        <taxon>Lactobacillales</taxon>
        <taxon>Lactobacillaceae</taxon>
        <taxon>Lacticaseibacillus</taxon>
    </lineage>
</organism>
<dbReference type="CDD" id="cd00009">
    <property type="entry name" value="AAA"/>
    <property type="match status" value="1"/>
</dbReference>
<dbReference type="GO" id="GO:0005524">
    <property type="term" value="F:ATP binding"/>
    <property type="evidence" value="ECO:0007669"/>
    <property type="project" value="UniProtKB-KW"/>
</dbReference>
<dbReference type="SUPFAM" id="SSF52540">
    <property type="entry name" value="P-loop containing nucleoside triphosphate hydrolases"/>
    <property type="match status" value="1"/>
</dbReference>
<feature type="domain" description="AAA+ ATPase" evidence="5">
    <location>
        <begin position="38"/>
        <end position="150"/>
    </location>
</feature>
<evidence type="ECO:0000259" key="5">
    <source>
        <dbReference type="SMART" id="SM00382"/>
    </source>
</evidence>
<evidence type="ECO:0000256" key="3">
    <source>
        <dbReference type="ARBA" id="ARBA00022741"/>
    </source>
</evidence>
<dbReference type="STRING" id="1423783.FC50_GL000534"/>
<dbReference type="AlphaFoldDB" id="A0A0R1TZS2"/>
<dbReference type="InterPro" id="IPR003959">
    <property type="entry name" value="ATPase_AAA_core"/>
</dbReference>
<evidence type="ECO:0000256" key="4">
    <source>
        <dbReference type="ARBA" id="ARBA00022840"/>
    </source>
</evidence>
<dbReference type="RefSeq" id="WP_056956457.1">
    <property type="nucleotide sequence ID" value="NZ_AZFJ01000038.1"/>
</dbReference>
<sequence length="424" mass="46534">MQQPLAFRMRPRNLDEVVGQQHLVGPDQIIRRMVQAHRLTSMILYGPPGTGKTSIASAIAGATKYSLRMLNAATDTKKDLQIVAEEAKISGTVILLLDEIHRLDKTKQDFLLPHLESGRIILVGATTENPYMSILPAIRSRAQIFQVYPLTPDDISTAVDRALADPERGLGEYPVDLTQSGRDYLVSATNGDLRSALNALELATLSTPAVDGQITLDDRVMHQSLQQRALDGDANGDAHYDLISAFQKSIRGSDVDAALHYLARLIVIGDLPSIMRRLLVIAYEDIGLANPQTANRTLNAIDAAQRLGLPEARIPLANAVIDLCLAPKSNTAISAIDAAIADIRKGKAGAIPDDLRDAHYKSAQALGHGVNYKLPHDYPGGWVRQQYLPQKLRGTHYYTPKQTGKYEQALSQRLEQLRRLQNGR</sequence>
<dbReference type="InterPro" id="IPR008921">
    <property type="entry name" value="DNA_pol3_clamp-load_cplx_C"/>
</dbReference>
<keyword evidence="7" id="KW-1185">Reference proteome</keyword>